<dbReference type="InParanoid" id="N1JCD4"/>
<keyword evidence="2 4" id="KW-0863">Zinc-finger</keyword>
<dbReference type="InterPro" id="IPR017907">
    <property type="entry name" value="Znf_RING_CS"/>
</dbReference>
<dbReference type="SMART" id="SM00464">
    <property type="entry name" value="LON"/>
    <property type="match status" value="1"/>
</dbReference>
<evidence type="ECO:0000256" key="5">
    <source>
        <dbReference type="SAM" id="MobiDB-lite"/>
    </source>
</evidence>
<keyword evidence="10" id="KW-1185">Reference proteome</keyword>
<keyword evidence="6" id="KW-0472">Membrane</keyword>
<dbReference type="InterPro" id="IPR013083">
    <property type="entry name" value="Znf_RING/FYVE/PHD"/>
</dbReference>
<sequence length="591" mass="66720">MSSLPLVSGTRAIPLISTHPRVSNDSTSGHTHDDDPLDASKDARQIVRIAQCPKCSYPLQEPVTLPCGNTLCRRCIPTANLRQTTSFPFTPNRYYEFTCPFPNCALNHSTEECNVNVVLNKIIILVRHEMEKAKAWAEASKVVVQLQERNTWSDTPSTLPLPRTQVLPGGRLLATYTMAELGELSYDSDVSYASVSGNTEQSETVDRTILHHLKKAIRGELDCHVCYGVFLNPFTTTCGHTFCRTCLRRVFDHSDLCPICRAPQKIPHGVSSSETPSIILSKLLNGLCPEALIARAEIAKNEEKLGSDDMEVPVFICTLSFPSMPTFLHIFEPRYRLMIRRAVESGDRNFGMLLYNQKKEPQGEHGQVDFYEYGTLLHIVNVHNLSDGRSLTETIGLSRFKVMKHGIKDDYMIAKVKLVEDVPLAVEEALEAHEISVSESPNYSREFSLGENMLPRYDAQSSDSPATSYIERRSTRELFTLSVNFVKKMREQSAPWLQTRVFEVYGEFPQDPSLFPWWFASVLPISDTEKYKLLSTVSVRERLKICADWVTKIESQRCNKQNSNCCNWWLAGVSFLVMVGSVLLIFIGYPV</sequence>
<keyword evidence="6" id="KW-0812">Transmembrane</keyword>
<keyword evidence="1" id="KW-0479">Metal-binding</keyword>
<dbReference type="GO" id="GO:0061630">
    <property type="term" value="F:ubiquitin protein ligase activity"/>
    <property type="evidence" value="ECO:0007669"/>
    <property type="project" value="TreeGrafter"/>
</dbReference>
<evidence type="ECO:0000259" key="8">
    <source>
        <dbReference type="PROSITE" id="PS51787"/>
    </source>
</evidence>
<reference evidence="9 10" key="1">
    <citation type="journal article" date="2010" name="Science">
        <title>Genome expansion and gene loss in powdery mildew fungi reveal tradeoffs in extreme parasitism.</title>
        <authorList>
            <person name="Spanu P.D."/>
            <person name="Abbott J.C."/>
            <person name="Amselem J."/>
            <person name="Burgis T.A."/>
            <person name="Soanes D.M."/>
            <person name="Stueber K."/>
            <person name="Ver Loren van Themaat E."/>
            <person name="Brown J.K.M."/>
            <person name="Butcher S.A."/>
            <person name="Gurr S.J."/>
            <person name="Lebrun M.-H."/>
            <person name="Ridout C.J."/>
            <person name="Schulze-Lefert P."/>
            <person name="Talbot N.J."/>
            <person name="Ahmadinejad N."/>
            <person name="Ametz C."/>
            <person name="Barton G.R."/>
            <person name="Benjdia M."/>
            <person name="Bidzinski P."/>
            <person name="Bindschedler L.V."/>
            <person name="Both M."/>
            <person name="Brewer M.T."/>
            <person name="Cadle-Davidson L."/>
            <person name="Cadle-Davidson M.M."/>
            <person name="Collemare J."/>
            <person name="Cramer R."/>
            <person name="Frenkel O."/>
            <person name="Godfrey D."/>
            <person name="Harriman J."/>
            <person name="Hoede C."/>
            <person name="King B.C."/>
            <person name="Klages S."/>
            <person name="Kleemann J."/>
            <person name="Knoll D."/>
            <person name="Koti P.S."/>
            <person name="Kreplak J."/>
            <person name="Lopez-Ruiz F.J."/>
            <person name="Lu X."/>
            <person name="Maekawa T."/>
            <person name="Mahanil S."/>
            <person name="Micali C."/>
            <person name="Milgroom M.G."/>
            <person name="Montana G."/>
            <person name="Noir S."/>
            <person name="O'Connell R.J."/>
            <person name="Oberhaensli S."/>
            <person name="Parlange F."/>
            <person name="Pedersen C."/>
            <person name="Quesneville H."/>
            <person name="Reinhardt R."/>
            <person name="Rott M."/>
            <person name="Sacristan S."/>
            <person name="Schmidt S.M."/>
            <person name="Schoen M."/>
            <person name="Skamnioti P."/>
            <person name="Sommer H."/>
            <person name="Stephens A."/>
            <person name="Takahara H."/>
            <person name="Thordal-Christensen H."/>
            <person name="Vigouroux M."/>
            <person name="Wessling R."/>
            <person name="Wicker T."/>
            <person name="Panstruga R."/>
        </authorList>
    </citation>
    <scope>NUCLEOTIDE SEQUENCE [LARGE SCALE GENOMIC DNA]</scope>
    <source>
        <strain evidence="9">DH14</strain>
    </source>
</reference>
<dbReference type="InterPro" id="IPR001841">
    <property type="entry name" value="Znf_RING"/>
</dbReference>
<keyword evidence="3" id="KW-0862">Zinc</keyword>
<dbReference type="Gene3D" id="2.30.130.40">
    <property type="entry name" value="LON domain-like"/>
    <property type="match status" value="1"/>
</dbReference>
<feature type="compositionally biased region" description="Polar residues" evidence="5">
    <location>
        <begin position="20"/>
        <end position="29"/>
    </location>
</feature>
<dbReference type="Pfam" id="PF13445">
    <property type="entry name" value="zf-RING_UBOX"/>
    <property type="match status" value="1"/>
</dbReference>
<proteinExistence type="predicted"/>
<dbReference type="Pfam" id="PF13923">
    <property type="entry name" value="zf-C3HC4_2"/>
    <property type="match status" value="1"/>
</dbReference>
<dbReference type="Gene3D" id="1.20.58.1480">
    <property type="match status" value="1"/>
</dbReference>
<dbReference type="GO" id="GO:0006508">
    <property type="term" value="P:proteolysis"/>
    <property type="evidence" value="ECO:0007669"/>
    <property type="project" value="UniProtKB-KW"/>
</dbReference>
<accession>N1JCD4</accession>
<dbReference type="EMBL" id="CAUH01004466">
    <property type="protein sequence ID" value="CCU79783.1"/>
    <property type="molecule type" value="Genomic_DNA"/>
</dbReference>
<feature type="transmembrane region" description="Helical" evidence="6">
    <location>
        <begin position="568"/>
        <end position="589"/>
    </location>
</feature>
<gene>
    <name evidence="9" type="ORF">BGHDH14_bgh06554</name>
</gene>
<dbReference type="OrthoDB" id="264917at2759"/>
<evidence type="ECO:0000256" key="3">
    <source>
        <dbReference type="ARBA" id="ARBA00022833"/>
    </source>
</evidence>
<dbReference type="eggNOG" id="KOG4159">
    <property type="taxonomic scope" value="Eukaryota"/>
</dbReference>
<keyword evidence="9" id="KW-0378">Hydrolase</keyword>
<keyword evidence="9" id="KW-0645">Protease</keyword>
<dbReference type="Pfam" id="PF02190">
    <property type="entry name" value="LON_substr_bdg"/>
    <property type="match status" value="1"/>
</dbReference>
<dbReference type="SMART" id="SM00184">
    <property type="entry name" value="RING"/>
    <property type="match status" value="2"/>
</dbReference>
<organism evidence="9 10">
    <name type="scientific">Blumeria graminis f. sp. hordei (strain DH14)</name>
    <name type="common">Barley powdery mildew</name>
    <name type="synonym">Oidium monilioides f. sp. hordei</name>
    <dbReference type="NCBI Taxonomy" id="546991"/>
    <lineage>
        <taxon>Eukaryota</taxon>
        <taxon>Fungi</taxon>
        <taxon>Dikarya</taxon>
        <taxon>Ascomycota</taxon>
        <taxon>Pezizomycotina</taxon>
        <taxon>Leotiomycetes</taxon>
        <taxon>Erysiphales</taxon>
        <taxon>Erysiphaceae</taxon>
        <taxon>Blumeria</taxon>
        <taxon>Blumeria hordei</taxon>
    </lineage>
</organism>
<evidence type="ECO:0000256" key="6">
    <source>
        <dbReference type="SAM" id="Phobius"/>
    </source>
</evidence>
<comment type="caution">
    <text evidence="9">The sequence shown here is derived from an EMBL/GenBank/DDBJ whole genome shotgun (WGS) entry which is preliminary data.</text>
</comment>
<dbReference type="InterPro" id="IPR027370">
    <property type="entry name" value="Znf-RING_euk"/>
</dbReference>
<dbReference type="STRING" id="546991.N1JCD4"/>
<dbReference type="PROSITE" id="PS51787">
    <property type="entry name" value="LON_N"/>
    <property type="match status" value="1"/>
</dbReference>
<dbReference type="CDD" id="cd16514">
    <property type="entry name" value="RING-HC_LONFs_rpt2"/>
    <property type="match status" value="1"/>
</dbReference>
<evidence type="ECO:0000256" key="1">
    <source>
        <dbReference type="ARBA" id="ARBA00022723"/>
    </source>
</evidence>
<evidence type="ECO:0000313" key="10">
    <source>
        <dbReference type="Proteomes" id="UP000015441"/>
    </source>
</evidence>
<evidence type="ECO:0000256" key="4">
    <source>
        <dbReference type="PROSITE-ProRule" id="PRU00175"/>
    </source>
</evidence>
<name>N1JCD4_BLUG1</name>
<dbReference type="PANTHER" id="PTHR23327:SF42">
    <property type="entry name" value="LON PEPTIDASE N-TERMINAL DOMAIN AND RING FINGER PROTEIN C14F5.10C"/>
    <property type="match status" value="1"/>
</dbReference>
<dbReference type="GO" id="GO:0008270">
    <property type="term" value="F:zinc ion binding"/>
    <property type="evidence" value="ECO:0007669"/>
    <property type="project" value="UniProtKB-KW"/>
</dbReference>
<dbReference type="AlphaFoldDB" id="N1JCD4"/>
<evidence type="ECO:0000256" key="2">
    <source>
        <dbReference type="ARBA" id="ARBA00022771"/>
    </source>
</evidence>
<dbReference type="PANTHER" id="PTHR23327">
    <property type="entry name" value="RING FINGER PROTEIN 127"/>
    <property type="match status" value="1"/>
</dbReference>
<evidence type="ECO:0000313" key="9">
    <source>
        <dbReference type="EMBL" id="CCU79783.1"/>
    </source>
</evidence>
<dbReference type="Gene3D" id="3.30.40.10">
    <property type="entry name" value="Zinc/RING finger domain, C3HC4 (zinc finger)"/>
    <property type="match status" value="2"/>
</dbReference>
<feature type="domain" description="Lon N-terminal" evidence="8">
    <location>
        <begin position="309"/>
        <end position="554"/>
    </location>
</feature>
<feature type="domain" description="RING-type" evidence="7">
    <location>
        <begin position="223"/>
        <end position="261"/>
    </location>
</feature>
<dbReference type="InterPro" id="IPR015947">
    <property type="entry name" value="PUA-like_sf"/>
</dbReference>
<keyword evidence="6" id="KW-1133">Transmembrane helix</keyword>
<dbReference type="HOGENOM" id="CLU_013989_3_0_1"/>
<dbReference type="PROSITE" id="PS00518">
    <property type="entry name" value="ZF_RING_1"/>
    <property type="match status" value="1"/>
</dbReference>
<dbReference type="SUPFAM" id="SSF57850">
    <property type="entry name" value="RING/U-box"/>
    <property type="match status" value="2"/>
</dbReference>
<evidence type="ECO:0000259" key="7">
    <source>
        <dbReference type="PROSITE" id="PS50089"/>
    </source>
</evidence>
<dbReference type="InterPro" id="IPR003111">
    <property type="entry name" value="Lon_prtase_N"/>
</dbReference>
<dbReference type="Proteomes" id="UP000015441">
    <property type="component" value="Unassembled WGS sequence"/>
</dbReference>
<protein>
    <submittedName>
        <fullName evidence="9">Putative ATP-dependent protease (CrgA)</fullName>
    </submittedName>
</protein>
<dbReference type="InterPro" id="IPR046336">
    <property type="entry name" value="Lon_prtase_N_sf"/>
</dbReference>
<dbReference type="SUPFAM" id="SSF88697">
    <property type="entry name" value="PUA domain-like"/>
    <property type="match status" value="1"/>
</dbReference>
<dbReference type="GO" id="GO:0008233">
    <property type="term" value="F:peptidase activity"/>
    <property type="evidence" value="ECO:0007669"/>
    <property type="project" value="UniProtKB-KW"/>
</dbReference>
<dbReference type="PROSITE" id="PS50089">
    <property type="entry name" value="ZF_RING_2"/>
    <property type="match status" value="1"/>
</dbReference>
<feature type="region of interest" description="Disordered" evidence="5">
    <location>
        <begin position="15"/>
        <end position="38"/>
    </location>
</feature>